<gene>
    <name evidence="6" type="ORF">C7M84_003629</name>
</gene>
<dbReference type="InterPro" id="IPR001747">
    <property type="entry name" value="Vitellogenin_N"/>
</dbReference>
<dbReference type="Pfam" id="PF09172">
    <property type="entry name" value="Vit_open_b-sht"/>
    <property type="match status" value="2"/>
</dbReference>
<comment type="caution">
    <text evidence="3">Lacks conserved residue(s) required for the propagation of feature annotation.</text>
</comment>
<dbReference type="SMR" id="A0A423TML7"/>
<dbReference type="InterPro" id="IPR015817">
    <property type="entry name" value="Vitellinogen_open_b-sht_sub1"/>
</dbReference>
<proteinExistence type="predicted"/>
<reference evidence="6 7" key="2">
    <citation type="submission" date="2019-01" db="EMBL/GenBank/DDBJ databases">
        <title>The decoding of complex shrimp genome reveals the adaptation for benthos swimmer, frequently molting mechanism and breeding impact on genome.</title>
        <authorList>
            <person name="Sun Y."/>
            <person name="Gao Y."/>
            <person name="Yu Y."/>
        </authorList>
    </citation>
    <scope>NUCLEOTIDE SEQUENCE [LARGE SCALE GENOMIC DNA]</scope>
    <source>
        <tissue evidence="6">Muscle</tissue>
    </source>
</reference>
<dbReference type="PROSITE" id="PS51233">
    <property type="entry name" value="VWFD"/>
    <property type="match status" value="1"/>
</dbReference>
<reference evidence="6 7" key="1">
    <citation type="submission" date="2018-04" db="EMBL/GenBank/DDBJ databases">
        <authorList>
            <person name="Zhang X."/>
            <person name="Yuan J."/>
            <person name="Li F."/>
            <person name="Xiang J."/>
        </authorList>
    </citation>
    <scope>NUCLEOTIDE SEQUENCE [LARGE SCALE GENOMIC DNA]</scope>
    <source>
        <tissue evidence="6">Muscle</tissue>
    </source>
</reference>
<accession>A0A423TML7</accession>
<dbReference type="SMART" id="SM00216">
    <property type="entry name" value="VWD"/>
    <property type="match status" value="1"/>
</dbReference>
<name>A0A423TML7_PENVA</name>
<dbReference type="OrthoDB" id="6484170at2759"/>
<evidence type="ECO:0000256" key="2">
    <source>
        <dbReference type="ARBA" id="ARBA00023180"/>
    </source>
</evidence>
<dbReference type="InterPro" id="IPR001846">
    <property type="entry name" value="VWF_type-D"/>
</dbReference>
<evidence type="ECO:0000313" key="7">
    <source>
        <dbReference type="Proteomes" id="UP000283509"/>
    </source>
</evidence>
<organism evidence="6 7">
    <name type="scientific">Penaeus vannamei</name>
    <name type="common">Whiteleg shrimp</name>
    <name type="synonym">Litopenaeus vannamei</name>
    <dbReference type="NCBI Taxonomy" id="6689"/>
    <lineage>
        <taxon>Eukaryota</taxon>
        <taxon>Metazoa</taxon>
        <taxon>Ecdysozoa</taxon>
        <taxon>Arthropoda</taxon>
        <taxon>Crustacea</taxon>
        <taxon>Multicrustacea</taxon>
        <taxon>Malacostraca</taxon>
        <taxon>Eumalacostraca</taxon>
        <taxon>Eucarida</taxon>
        <taxon>Decapoda</taxon>
        <taxon>Dendrobranchiata</taxon>
        <taxon>Penaeoidea</taxon>
        <taxon>Penaeidae</taxon>
        <taxon>Penaeus</taxon>
    </lineage>
</organism>
<dbReference type="Gene3D" id="2.20.80.10">
    <property type="entry name" value="Lipovitellin-phosvitin complex, chain A, domain 4"/>
    <property type="match status" value="1"/>
</dbReference>
<keyword evidence="1" id="KW-1015">Disulfide bond</keyword>
<dbReference type="SMART" id="SM01169">
    <property type="entry name" value="DUF1943"/>
    <property type="match status" value="1"/>
</dbReference>
<keyword evidence="2" id="KW-0325">Glycoprotein</keyword>
<dbReference type="Proteomes" id="UP000283509">
    <property type="component" value="Unassembled WGS sequence"/>
</dbReference>
<evidence type="ECO:0000259" key="5">
    <source>
        <dbReference type="PROSITE" id="PS51233"/>
    </source>
</evidence>
<dbReference type="PROSITE" id="PS51211">
    <property type="entry name" value="VITELLOGENIN"/>
    <property type="match status" value="1"/>
</dbReference>
<feature type="domain" description="VWFD" evidence="5">
    <location>
        <begin position="1796"/>
        <end position="1959"/>
    </location>
</feature>
<dbReference type="InterPro" id="IPR015819">
    <property type="entry name" value="Lipid_transp_b-sht_shell"/>
</dbReference>
<dbReference type="PANTHER" id="PTHR23345">
    <property type="entry name" value="VITELLOGENIN-RELATED"/>
    <property type="match status" value="1"/>
</dbReference>
<dbReference type="Pfam" id="PF00094">
    <property type="entry name" value="VWD"/>
    <property type="match status" value="1"/>
</dbReference>
<dbReference type="SUPFAM" id="SSF48431">
    <property type="entry name" value="Lipovitellin-phosvitin complex, superhelical domain"/>
    <property type="match status" value="1"/>
</dbReference>
<sequence>MVQEIESGRATGGRLALYTAALYLTPRPSIEAVEALKPVFESPRPMPSVALAAATMVNNYCRHTPHCNETAPVKEIADILAAKVQSQCSPSAGEEVEKEALATLKALGNMGVITPAVTRAVVGVIEHEGIETGVRVAATHVFRHTQCTHYVTEKLSDVAVHPSMATEVRIAAYLGAIRCAEEEHLEKIVSRISEEKNTQVRGFVLSHLLNIQESSSPDREHLRYLLTNFVIPRNFEGDIRKHSRNIEMSYFSPSFGIGAGVESNVIYTPESFLPRSVDMSLRTTIEDLNINLGEAGIRLEGLDPIIKELVGPEGYLRKASFDRILKDVVAFAEEKGHHIAEHLKESLREKRAISTSTISRFFKKLYGERKEGTPLKLKLEGTAIVGIKLAGDLNIIELFTNPANVEKSLKLIPSASIAVNGFVGYDCHIAKAGTELKSTVATANGATINIKKNSNNVFEFELEIPEKMELFSVKAETNLIKAIGKRVMKVSPPSMRDVRIHHQKCMDTLEPVFGIKMCYEMNFPDIFRSTAMPLGEPIVAKLYIEKADPSMKGYRMTTAIKNKKGNKVIKFNIGTPGAATPRQAELTMSYSKEERSHVVSAKFETSSTTAGLWSTLTNEGEYKALETFVKFKSETYDISRAIKVELNGKEAADEMQYEINVFTGRNKRFTAESKVVEARFIKKINGPEVEVICKTMNALRDFVDLNIEVDGDFVYNPYMCIVVPTAVRKIEFHTAIGAWKVTSYVRKVTEAPAAGHHTLIKIEKGTREIMSVDAVMKTKGRMLRNMMIENEIKVTMGRKSYKATNKFFLGASKMGAQLEVIKPKDSLKMIEFEALYERSAGAQCPSNRSSNKQILAFEMKNRRESLFAFKWTLSSEVGPGQKTTSNTKLVVPALMEFLFDISLIQNNVHVSLNTAVLPKSESAHRIKSFIDVDGENKKVTAEFAWDADGNPERKFVVDANVISSSSDLGHASVHGNIIVAGEPYHMKLSLNAEDILASGFELEITTPSQKTLAMEASYKIEDQQPTTRVTTIFRYKNTEEQEHKFTGSVAVEKLGGPYNYALDTKVTYIAPEGKETRLETILKHHKMPEAHVVLFKVDAEGLVLRKPLMLEFSIENKEGSYEGKCIMTRNAPKSIFDWDVKIRPQGEIEAIEAGLDLKAAVQLLKVARAVLTFEKEERIERSESANYRYHYSKPTPSSYHVMVQTPSRTMQGEAHVSASQSGIKFYPNKSNPESTYEVGYKATHTGNQGRWESQINHPVLPKPMQFALQYTADQTAVEGTVELDIFPSSEDKITGHLASTRVSESSIRTEGSIVSRVLKVSPKLILQTAIGSDTIGLDVEFKKSASAPPSLKVIAKYDKTSPRNAVLAFTVDYENTPVFEVSGVMEPEETPTCNGLAMSGVVYAPVLGTHDIHSRMCKPAFVEVTTNKQGADRKYIARIGLQAPANAEISLSEGTTQSAEEHPIILARLEMADPTLIKVGFAYERPEFYRMKDLIQEKLSAITTSVGAEVREIFEEVAGSSASMPGSEFSTLIAEVKAELRQIYQDLVEDSRPILGEMPSFGRIKNSFRHMIRIWAQLEKSIIQERKKMVNVCLEMVKDITTHMFTVLEEILQVLETGEIPEPVRHMVEELKTSEVYEFLKGAVEALLARYPEEYEAIKYVVVNVISTLERDFDLVFERIMEIPAFRRIIDWIMENLNPGRLAAMEANTLAEILLEDFHVLDIKAEKNQLTIEIPLYKPLYSVVQFVKDVFSPYEIRKDFMWLIDSTLPYSLEDFIWMYYTFVPQQITDLLPPYPRRAMVVGGTEILTFDGLVVRAPRSPCKVLLAAHGSHFIMMSHPQPSAPAEIEIKTPDATIVVKPDAEVLVNGQPTSGSEETVGKIRIEKKAGEIVVQCPLMKTIVSTKGEVVAIEASGWTFGHVAGLLGPNNGEIGDDHLMPNGAEPSSPRELVASWRERKQCSMPEVPHAIPTVARVIQCEALLRIRSQCIAVVEPEPFVRMCHAARDACDAFTAFRTFCALKGVEEASPIPC</sequence>
<protein>
    <submittedName>
        <fullName evidence="6">Vitellogenin</fullName>
    </submittedName>
</protein>
<dbReference type="Pfam" id="PF01347">
    <property type="entry name" value="Vitellogenin_N"/>
    <property type="match status" value="1"/>
</dbReference>
<dbReference type="GO" id="GO:0005319">
    <property type="term" value="F:lipid transporter activity"/>
    <property type="evidence" value="ECO:0007669"/>
    <property type="project" value="InterPro"/>
</dbReference>
<keyword evidence="7" id="KW-1185">Reference proteome</keyword>
<dbReference type="InterPro" id="IPR011030">
    <property type="entry name" value="Lipovitellin_superhlx_dom"/>
</dbReference>
<evidence type="ECO:0000256" key="3">
    <source>
        <dbReference type="PROSITE-ProRule" id="PRU00557"/>
    </source>
</evidence>
<dbReference type="EMBL" id="QCYY01001493">
    <property type="protein sequence ID" value="ROT77686.1"/>
    <property type="molecule type" value="Genomic_DNA"/>
</dbReference>
<comment type="caution">
    <text evidence="6">The sequence shown here is derived from an EMBL/GenBank/DDBJ whole genome shotgun (WGS) entry which is preliminary data.</text>
</comment>
<evidence type="ECO:0000313" key="6">
    <source>
        <dbReference type="EMBL" id="ROT77686.1"/>
    </source>
</evidence>
<feature type="domain" description="Vitellogenin" evidence="4">
    <location>
        <begin position="1"/>
        <end position="277"/>
    </location>
</feature>
<dbReference type="GO" id="GO:0045735">
    <property type="term" value="F:nutrient reservoir activity"/>
    <property type="evidence" value="ECO:0007669"/>
    <property type="project" value="UniProtKB-KW"/>
</dbReference>
<dbReference type="InterPro" id="IPR050733">
    <property type="entry name" value="Vitellogenin/Apolipophorin"/>
</dbReference>
<evidence type="ECO:0000256" key="1">
    <source>
        <dbReference type="ARBA" id="ARBA00023157"/>
    </source>
</evidence>
<dbReference type="Gene3D" id="2.20.50.20">
    <property type="entry name" value="Lipovitellin. Chain A, domain 3"/>
    <property type="match status" value="1"/>
</dbReference>
<dbReference type="SUPFAM" id="SSF56968">
    <property type="entry name" value="Lipovitellin-phosvitin complex, beta-sheet shell regions"/>
    <property type="match status" value="1"/>
</dbReference>
<dbReference type="PANTHER" id="PTHR23345:SF15">
    <property type="entry name" value="VITELLOGENIN 1-RELATED"/>
    <property type="match status" value="1"/>
</dbReference>
<evidence type="ECO:0000259" key="4">
    <source>
        <dbReference type="PROSITE" id="PS51211"/>
    </source>
</evidence>
<dbReference type="STRING" id="6689.A0A423TML7"/>
<dbReference type="Gene3D" id="1.25.10.20">
    <property type="entry name" value="Vitellinogen, superhelical"/>
    <property type="match status" value="1"/>
</dbReference>
<dbReference type="InterPro" id="IPR015255">
    <property type="entry name" value="Vitellinogen_open_b-sht"/>
</dbReference>